<sequence length="480" mass="49274">MRAFYTSSLVFTAATLTSAAPTPQWFWPWHPRHHAGGSAPGVAAASAAASPAGSSLAFPTFSFLPTGSGFGVGAGSGTGSGFASSTGFANTIPASTAAATAATISSAVADPSASGSPSLILISSSSAVVSPVDVASASSTAELAASAASSAAPIATTSASTAAAASSTASTAASTQPADSINAAFVAKGKKYVGVATDEGRLTTGSNAQIIEDDFGAVTPENSMKWDATEATQGTFTFDESDYLVDWATNNSKLIRGHTLVWYSQLPSWVSAITDADTLTSVMQKHIPTLVGRYKGKIYAWDVCNEVFNEDGTMRSSVFYDVLGEDFIRIAFEAARAADPDAKLYINDYNIDSATYAKTTGMIAAVKKWIAAGVPIDGIGSQSHLQAGSTFPSSEGTAGALDALCAIVDECAITELDIVSAASADYVRVFDACEAVDNCIGITVWGVRDPDSWRASDTPLLFDSNYEPKAAYTAVLDALT</sequence>
<keyword evidence="2" id="KW-1185">Reference proteome</keyword>
<dbReference type="EMBL" id="JAMKPW020000043">
    <property type="protein sequence ID" value="KAK8194169.1"/>
    <property type="molecule type" value="Genomic_DNA"/>
</dbReference>
<protein>
    <submittedName>
        <fullName evidence="1">Endo-1,4-beta-xylanase F3</fullName>
        <ecNumber evidence="1">3.2.1.8</ecNumber>
    </submittedName>
</protein>
<organism evidence="1 2">
    <name type="scientific">Zalaria obscura</name>
    <dbReference type="NCBI Taxonomy" id="2024903"/>
    <lineage>
        <taxon>Eukaryota</taxon>
        <taxon>Fungi</taxon>
        <taxon>Dikarya</taxon>
        <taxon>Ascomycota</taxon>
        <taxon>Pezizomycotina</taxon>
        <taxon>Dothideomycetes</taxon>
        <taxon>Dothideomycetidae</taxon>
        <taxon>Dothideales</taxon>
        <taxon>Zalariaceae</taxon>
        <taxon>Zalaria</taxon>
    </lineage>
</organism>
<gene>
    <name evidence="1" type="primary">XYNF3</name>
    <name evidence="1" type="ORF">M8818_007356</name>
</gene>
<accession>A0ACC3S3G4</accession>
<evidence type="ECO:0000313" key="1">
    <source>
        <dbReference type="EMBL" id="KAK8194169.1"/>
    </source>
</evidence>
<dbReference type="EC" id="3.2.1.8" evidence="1"/>
<comment type="caution">
    <text evidence="1">The sequence shown here is derived from an EMBL/GenBank/DDBJ whole genome shotgun (WGS) entry which is preliminary data.</text>
</comment>
<keyword evidence="1" id="KW-0378">Hydrolase</keyword>
<evidence type="ECO:0000313" key="2">
    <source>
        <dbReference type="Proteomes" id="UP001320706"/>
    </source>
</evidence>
<keyword evidence="1" id="KW-0326">Glycosidase</keyword>
<proteinExistence type="predicted"/>
<reference evidence="1" key="1">
    <citation type="submission" date="2024-02" db="EMBL/GenBank/DDBJ databases">
        <title>Metagenome Assembled Genome of Zalaria obscura JY119.</title>
        <authorList>
            <person name="Vighnesh L."/>
            <person name="Jagadeeshwari U."/>
            <person name="Venkata Ramana C."/>
            <person name="Sasikala C."/>
        </authorList>
    </citation>
    <scope>NUCLEOTIDE SEQUENCE</scope>
    <source>
        <strain evidence="1">JY119</strain>
    </source>
</reference>
<name>A0ACC3S3G4_9PEZI</name>
<dbReference type="Proteomes" id="UP001320706">
    <property type="component" value="Unassembled WGS sequence"/>
</dbReference>